<dbReference type="Proteomes" id="UP000593575">
    <property type="component" value="Unassembled WGS sequence"/>
</dbReference>
<name>A0A7J9JZK0_9ROSI</name>
<feature type="transmembrane region" description="Helical" evidence="1">
    <location>
        <begin position="37"/>
        <end position="68"/>
    </location>
</feature>
<evidence type="ECO:0000313" key="2">
    <source>
        <dbReference type="EMBL" id="MBA0839588.1"/>
    </source>
</evidence>
<keyword evidence="1" id="KW-0472">Membrane</keyword>
<keyword evidence="1" id="KW-1133">Transmembrane helix</keyword>
<evidence type="ECO:0000313" key="3">
    <source>
        <dbReference type="Proteomes" id="UP000593575"/>
    </source>
</evidence>
<reference evidence="2 3" key="1">
    <citation type="journal article" date="2019" name="Genome Biol. Evol.">
        <title>Insights into the evolution of the New World diploid cottons (Gossypium, subgenus Houzingenia) based on genome sequencing.</title>
        <authorList>
            <person name="Grover C.E."/>
            <person name="Arick M.A. 2nd"/>
            <person name="Thrash A."/>
            <person name="Conover J.L."/>
            <person name="Sanders W.S."/>
            <person name="Peterson D.G."/>
            <person name="Frelichowski J.E."/>
            <person name="Scheffler J.A."/>
            <person name="Scheffler B.E."/>
            <person name="Wendel J.F."/>
        </authorList>
    </citation>
    <scope>NUCLEOTIDE SEQUENCE [LARGE SCALE GENOMIC DNA]</scope>
    <source>
        <strain evidence="2">6</strain>
        <tissue evidence="2">Leaf</tissue>
    </source>
</reference>
<organism evidence="2 3">
    <name type="scientific">Gossypium armourianum</name>
    <dbReference type="NCBI Taxonomy" id="34283"/>
    <lineage>
        <taxon>Eukaryota</taxon>
        <taxon>Viridiplantae</taxon>
        <taxon>Streptophyta</taxon>
        <taxon>Embryophyta</taxon>
        <taxon>Tracheophyta</taxon>
        <taxon>Spermatophyta</taxon>
        <taxon>Magnoliopsida</taxon>
        <taxon>eudicotyledons</taxon>
        <taxon>Gunneridae</taxon>
        <taxon>Pentapetalae</taxon>
        <taxon>rosids</taxon>
        <taxon>malvids</taxon>
        <taxon>Malvales</taxon>
        <taxon>Malvaceae</taxon>
        <taxon>Malvoideae</taxon>
        <taxon>Gossypium</taxon>
    </lineage>
</organism>
<comment type="caution">
    <text evidence="2">The sequence shown here is derived from an EMBL/GenBank/DDBJ whole genome shotgun (WGS) entry which is preliminary data.</text>
</comment>
<keyword evidence="3" id="KW-1185">Reference proteome</keyword>
<dbReference type="AlphaFoldDB" id="A0A7J9JZK0"/>
<gene>
    <name evidence="2" type="ORF">Goarm_005297</name>
</gene>
<keyword evidence="1" id="KW-0812">Transmembrane</keyword>
<protein>
    <submittedName>
        <fullName evidence="2">Uncharacterized protein</fullName>
    </submittedName>
</protein>
<dbReference type="EMBL" id="JABFAE010000010">
    <property type="protein sequence ID" value="MBA0839588.1"/>
    <property type="molecule type" value="Genomic_DNA"/>
</dbReference>
<accession>A0A7J9JZK0</accession>
<sequence length="75" mass="8633">MLALSIAFANTRRISRFLVTVSRKPARCLILSRKPTSIWWIAVVINWPILFVLGLFLIVVICLLRWIILVISITL</sequence>
<proteinExistence type="predicted"/>
<evidence type="ECO:0000256" key="1">
    <source>
        <dbReference type="SAM" id="Phobius"/>
    </source>
</evidence>